<evidence type="ECO:0000313" key="2">
    <source>
        <dbReference type="EMBL" id="CAD9119399.1"/>
    </source>
</evidence>
<dbReference type="Gene3D" id="1.20.1520.10">
    <property type="entry name" value="ADP-ribosylation factor-like 2-binding protein, domain"/>
    <property type="match status" value="1"/>
</dbReference>
<dbReference type="InterPro" id="IPR042541">
    <property type="entry name" value="BART_sf"/>
</dbReference>
<dbReference type="EMBL" id="HBGF01024927">
    <property type="protein sequence ID" value="CAD9119399.1"/>
    <property type="molecule type" value="Transcribed_RNA"/>
</dbReference>
<protein>
    <recommendedName>
        <fullName evidence="3">BART domain-containing protein</fullName>
    </recommendedName>
</protein>
<feature type="region of interest" description="Disordered" evidence="1">
    <location>
        <begin position="195"/>
        <end position="268"/>
    </location>
</feature>
<proteinExistence type="predicted"/>
<name>A0A7S1M482_NEODS</name>
<feature type="compositionally biased region" description="Basic and acidic residues" evidence="1">
    <location>
        <begin position="251"/>
        <end position="268"/>
    </location>
</feature>
<evidence type="ECO:0008006" key="3">
    <source>
        <dbReference type="Google" id="ProtNLM"/>
    </source>
</evidence>
<evidence type="ECO:0000256" key="1">
    <source>
        <dbReference type="SAM" id="MobiDB-lite"/>
    </source>
</evidence>
<feature type="region of interest" description="Disordered" evidence="1">
    <location>
        <begin position="618"/>
        <end position="766"/>
    </location>
</feature>
<feature type="compositionally biased region" description="Low complexity" evidence="1">
    <location>
        <begin position="228"/>
        <end position="245"/>
    </location>
</feature>
<feature type="region of interest" description="Disordered" evidence="1">
    <location>
        <begin position="316"/>
        <end position="367"/>
    </location>
</feature>
<feature type="compositionally biased region" description="Low complexity" evidence="1">
    <location>
        <begin position="355"/>
        <end position="367"/>
    </location>
</feature>
<feature type="compositionally biased region" description="Polar residues" evidence="1">
    <location>
        <begin position="647"/>
        <end position="661"/>
    </location>
</feature>
<gene>
    <name evidence="2" type="ORF">NDES1114_LOCUS16521</name>
</gene>
<organism evidence="2">
    <name type="scientific">Neobodo designis</name>
    <name type="common">Flagellated protozoan</name>
    <name type="synonym">Bodo designis</name>
    <dbReference type="NCBI Taxonomy" id="312471"/>
    <lineage>
        <taxon>Eukaryota</taxon>
        <taxon>Discoba</taxon>
        <taxon>Euglenozoa</taxon>
        <taxon>Kinetoplastea</taxon>
        <taxon>Metakinetoplastina</taxon>
        <taxon>Neobodonida</taxon>
        <taxon>Neobodo</taxon>
    </lineage>
</organism>
<feature type="compositionally biased region" description="Polar residues" evidence="1">
    <location>
        <begin position="701"/>
        <end position="716"/>
    </location>
</feature>
<accession>A0A7S1M482</accession>
<feature type="compositionally biased region" description="Low complexity" evidence="1">
    <location>
        <begin position="316"/>
        <end position="341"/>
    </location>
</feature>
<dbReference type="AlphaFoldDB" id="A0A7S1M482"/>
<sequence length="766" mass="79336">MSTSTMRRAAGVRADYVGGTGTGAGADADVDPDTASEASDGESLSSEGEYERDVVSRVYRPSTVSDHSAYDIQLPASRQRASGPESSRAGKPASRVVDYAAYTKSEARAEIVQATAAATDAASPAKREKVANKALFDAAFTTKRAKAAVPDIDFTRPTGVMDPHAGQLHYDPGAYGGSAQHEIASSVHLSAVAHNAFGPQGGGAGGSRPSTAPQSSAGRRPASRDGAARGAAAPAKAATAANAAPVEDEEARAKRLEADAARRREERELGEIERLKAEAALADDADRREYLEMKALLREEALREARAARLAAAASATAETVTPAAAGESTAAADEPAAATSQPPANANGVRGSSEATTAADAAAAEAKAAHDRHVEAVAAAMAARRAGLSYDESLLEDVPEFDLAAAGALYAATRDTVRDDEAAAEEERHRRFFDAVLALEEIVASAGLARVTSRCLERHRMLFQRTKVAREAGEYTHDEHVAFREYSSKVQDYIFGRVAEAVGLRPAEFDVEDFFTRVFEEDNQDDDDDNDAAEYPLLSNDTWEVLLSLLNFESFVGLMDHYIFTRNNSRTTAAAPTTTASSAPKSAAADSSAVGSSASLAAAARAAVAAAEELDAAEASSRQTSVAGVDSFVDDGRPVRRVGSADGSTTLSRQASTDPTSLRRDSPPPSAISKDAAAPRSPAPPSSQQRPGALRPAGLTPSSSGGNFSASTGSTAARPAGGTSLNARRHGALPPVGANAPKTKGVPLVPNASLGGKKPGPKPAF</sequence>
<reference evidence="2" key="1">
    <citation type="submission" date="2021-01" db="EMBL/GenBank/DDBJ databases">
        <authorList>
            <person name="Corre E."/>
            <person name="Pelletier E."/>
            <person name="Niang G."/>
            <person name="Scheremetjew M."/>
            <person name="Finn R."/>
            <person name="Kale V."/>
            <person name="Holt S."/>
            <person name="Cochrane G."/>
            <person name="Meng A."/>
            <person name="Brown T."/>
            <person name="Cohen L."/>
        </authorList>
    </citation>
    <scope>NUCLEOTIDE SEQUENCE</scope>
    <source>
        <strain evidence="2">CCAP 1951/1</strain>
    </source>
</reference>
<feature type="compositionally biased region" description="Low complexity" evidence="1">
    <location>
        <begin position="677"/>
        <end position="692"/>
    </location>
</feature>
<feature type="region of interest" description="Disordered" evidence="1">
    <location>
        <begin position="1"/>
        <end position="95"/>
    </location>
</feature>